<feature type="compositionally biased region" description="Basic and acidic residues" evidence="1">
    <location>
        <begin position="31"/>
        <end position="42"/>
    </location>
</feature>
<feature type="region of interest" description="Disordered" evidence="1">
    <location>
        <begin position="27"/>
        <end position="74"/>
    </location>
</feature>
<protein>
    <submittedName>
        <fullName evidence="3">Uncharacterized protein</fullName>
    </submittedName>
</protein>
<evidence type="ECO:0000313" key="2">
    <source>
        <dbReference type="Proteomes" id="UP000504637"/>
    </source>
</evidence>
<dbReference type="AlphaFoldDB" id="A0A6J3LWS8"/>
<name>A0A6J3LWS8_9PEZI</name>
<feature type="compositionally biased region" description="Basic and acidic residues" evidence="1">
    <location>
        <begin position="50"/>
        <end position="65"/>
    </location>
</feature>
<dbReference type="Proteomes" id="UP000504637">
    <property type="component" value="Unplaced"/>
</dbReference>
<reference evidence="3" key="3">
    <citation type="submission" date="2025-08" db="UniProtKB">
        <authorList>
            <consortium name="RefSeq"/>
        </authorList>
    </citation>
    <scope>IDENTIFICATION</scope>
    <source>
        <strain evidence="3">CBS 342.82</strain>
    </source>
</reference>
<proteinExistence type="predicted"/>
<gene>
    <name evidence="3" type="ORF">K489DRAFT_46839</name>
</gene>
<reference evidence="3" key="2">
    <citation type="submission" date="2020-04" db="EMBL/GenBank/DDBJ databases">
        <authorList>
            <consortium name="NCBI Genome Project"/>
        </authorList>
    </citation>
    <scope>NUCLEOTIDE SEQUENCE</scope>
    <source>
        <strain evidence="3">CBS 342.82</strain>
    </source>
</reference>
<accession>A0A6J3LWS8</accession>
<dbReference type="RefSeq" id="XP_033457139.1">
    <property type="nucleotide sequence ID" value="XM_033608640.1"/>
</dbReference>
<dbReference type="GeneID" id="54366440"/>
<keyword evidence="2" id="KW-1185">Reference proteome</keyword>
<evidence type="ECO:0000256" key="1">
    <source>
        <dbReference type="SAM" id="MobiDB-lite"/>
    </source>
</evidence>
<sequence>MSNDILSCQPLLPPCLLDLKVHRKRMRRIDRRTDRQTKDKGKQKSGSSAIEKHHRGENSKERTPEKSLTMMSERASAKCPIGKLEAIRLQSFFLSVAAASLPACQPARPPAASAALRASEQTLDSESPFYMQRANQSEIRREQRGDGTLVEDLFQWSFHHPIAMVQ</sequence>
<evidence type="ECO:0000313" key="3">
    <source>
        <dbReference type="RefSeq" id="XP_033457139.1"/>
    </source>
</evidence>
<organism evidence="3">
    <name type="scientific">Dissoconium aciculare CBS 342.82</name>
    <dbReference type="NCBI Taxonomy" id="1314786"/>
    <lineage>
        <taxon>Eukaryota</taxon>
        <taxon>Fungi</taxon>
        <taxon>Dikarya</taxon>
        <taxon>Ascomycota</taxon>
        <taxon>Pezizomycotina</taxon>
        <taxon>Dothideomycetes</taxon>
        <taxon>Dothideomycetidae</taxon>
        <taxon>Mycosphaerellales</taxon>
        <taxon>Dissoconiaceae</taxon>
        <taxon>Dissoconium</taxon>
    </lineage>
</organism>
<reference evidence="3" key="1">
    <citation type="submission" date="2020-01" db="EMBL/GenBank/DDBJ databases">
        <authorList>
            <consortium name="DOE Joint Genome Institute"/>
            <person name="Haridas S."/>
            <person name="Albert R."/>
            <person name="Binder M."/>
            <person name="Bloem J."/>
            <person name="Labutti K."/>
            <person name="Salamov A."/>
            <person name="Andreopoulos B."/>
            <person name="Baker S.E."/>
            <person name="Barry K."/>
            <person name="Bills G."/>
            <person name="Bluhm B.H."/>
            <person name="Cannon C."/>
            <person name="Castanera R."/>
            <person name="Culley D.E."/>
            <person name="Daum C."/>
            <person name="Ezra D."/>
            <person name="Gonzalez J.B."/>
            <person name="Henrissat B."/>
            <person name="Kuo A."/>
            <person name="Liang C."/>
            <person name="Lipzen A."/>
            <person name="Lutzoni F."/>
            <person name="Magnuson J."/>
            <person name="Mondo S."/>
            <person name="Nolan M."/>
            <person name="Ohm R."/>
            <person name="Pangilinan J."/>
            <person name="Park H.-J."/>
            <person name="Ramirez L."/>
            <person name="Alfaro M."/>
            <person name="Sun H."/>
            <person name="Tritt A."/>
            <person name="Yoshinaga Y."/>
            <person name="Zwiers L.-H."/>
            <person name="Turgeon B.G."/>
            <person name="Goodwin S.B."/>
            <person name="Spatafora J.W."/>
            <person name="Crous P.W."/>
            <person name="Grigoriev I.V."/>
        </authorList>
    </citation>
    <scope>NUCLEOTIDE SEQUENCE</scope>
    <source>
        <strain evidence="3">CBS 342.82</strain>
    </source>
</reference>